<comment type="similarity">
    <text evidence="2">Belongs to the actin family. ARP6 subfamily.</text>
</comment>
<feature type="domain" description="C2H2-type" evidence="4">
    <location>
        <begin position="382"/>
        <end position="409"/>
    </location>
</feature>
<dbReference type="PROSITE" id="PS50157">
    <property type="entry name" value="ZINC_FINGER_C2H2_2"/>
    <property type="match status" value="4"/>
</dbReference>
<dbReference type="Pfam" id="PF00022">
    <property type="entry name" value="Actin"/>
    <property type="match status" value="2"/>
</dbReference>
<dbReference type="SUPFAM" id="SSF53067">
    <property type="entry name" value="Actin-like ATPase domain"/>
    <property type="match status" value="2"/>
</dbReference>
<feature type="domain" description="C2H2-type" evidence="4">
    <location>
        <begin position="483"/>
        <end position="511"/>
    </location>
</feature>
<dbReference type="InterPro" id="IPR004000">
    <property type="entry name" value="Actin"/>
</dbReference>
<accession>A0A7R8D5A5</accession>
<dbReference type="OrthoDB" id="6220758at2759"/>
<sequence length="911" mass="106462">MRGNGNGGGRRTIVECFKNPAVPPRRVMFDISNKLQNIHNNLTSSEGSIRRMIQRRRKRINGGLPSLPLSFEDVIQLMPQSLKETSTGFGQELLKLESKDGSWNFQDVPTSIQANIINVWKRKRTNTTEYVGHGPSEMMLDIEIAAIQSVQQVLPDTYVSTCFFQFNKAVMDQIAKKGAKTLVDQDFELSRIVKTEQNNWGFHFVVDYQYPSHTILELDYPEVLFPCEYQHCTRSFSDIEVFMKHVNSHMSEVQLKDDEFICSWRLCQFTSGNMKEFIRHFHFHTFHAKIKTEGRKILLSHYQKPSNFNVNGIVCTELPFEEAQRYYWHVGSHAHEQQSSGSKSCNWNLCTTSVKTTSKLKDHLKFHSQERAVACPTCDKSYECSYCSKTFAIERLLRDHVRSHINTKKCPLCPMTVTTNSNLRIHLRYRHSNVLTISKVIFDHYMDHLKFGVIYPKCDYICEDKVTFNNHLRDYHRNEPKFYICHECDKKFERGQYLSKHLIRVHGIKMPKGHKKISYHEDEPLEQIEDLTSNIDKSLKMIDPIDARPCHIRIEVEAKVRIHVETVMRKGSLFIGDQINECRDLSSLYYCLPFQKGYLTNWDTQKKIWDYLFSESCCNVDTRDTNLIFMEPLFNFNSVQEGINEMLFEDYGFKRVFRAPVPDFACYKHRITNTDPAHACLVLDIGYSFTHIVPYIHGLRIKEATLRIDVGGKLLTNHLKEIVSYRQLHVLDETYVMNACKEDCCFVSLDFHADMNETLKHKGNSITRDYILPDFHNLRRGVMKSLEKSTGRPKDENEQFVRMNNERFTVPEILFNPFGCWYQSNGNWRRGNIILIGGSTKFSNMRERVEKEIREWIPDLIDVQVIHPQNPITYSWEGGAAFSEDPCFLKTCVSRKEFLERGHSVCDERFY</sequence>
<evidence type="ECO:0000313" key="6">
    <source>
        <dbReference type="Proteomes" id="UP000675881"/>
    </source>
</evidence>
<gene>
    <name evidence="5" type="ORF">LSAA_14684</name>
</gene>
<dbReference type="SMART" id="SM00355">
    <property type="entry name" value="ZnF_C2H2"/>
    <property type="match status" value="7"/>
</dbReference>
<dbReference type="InterPro" id="IPR036236">
    <property type="entry name" value="Znf_C2H2_sf"/>
</dbReference>
<protein>
    <submittedName>
        <fullName evidence="5">ACTR6</fullName>
    </submittedName>
</protein>
<keyword evidence="6" id="KW-1185">Reference proteome</keyword>
<evidence type="ECO:0000259" key="4">
    <source>
        <dbReference type="PROSITE" id="PS50157"/>
    </source>
</evidence>
<dbReference type="FunFam" id="3.90.640.10:FF:000014">
    <property type="entry name" value="Putative actin-related protein 6"/>
    <property type="match status" value="1"/>
</dbReference>
<evidence type="ECO:0000313" key="5">
    <source>
        <dbReference type="EMBL" id="CAF3034078.1"/>
    </source>
</evidence>
<proteinExistence type="inferred from homology"/>
<dbReference type="Gene3D" id="3.90.640.10">
    <property type="entry name" value="Actin, Chain A, domain 4"/>
    <property type="match status" value="1"/>
</dbReference>
<evidence type="ECO:0000256" key="3">
    <source>
        <dbReference type="ARBA" id="ARBA00022490"/>
    </source>
</evidence>
<dbReference type="Gene3D" id="3.30.160.60">
    <property type="entry name" value="Classic Zinc Finger"/>
    <property type="match status" value="3"/>
</dbReference>
<dbReference type="Pfam" id="PF00096">
    <property type="entry name" value="zf-C2H2"/>
    <property type="match status" value="3"/>
</dbReference>
<feature type="domain" description="C2H2-type" evidence="4">
    <location>
        <begin position="343"/>
        <end position="372"/>
    </location>
</feature>
<keyword evidence="3" id="KW-0963">Cytoplasm</keyword>
<dbReference type="SMART" id="SM00268">
    <property type="entry name" value="ACTIN"/>
    <property type="match status" value="1"/>
</dbReference>
<dbReference type="PANTHER" id="PTHR11937">
    <property type="entry name" value="ACTIN"/>
    <property type="match status" value="1"/>
</dbReference>
<dbReference type="InterPro" id="IPR013087">
    <property type="entry name" value="Znf_C2H2_type"/>
</dbReference>
<dbReference type="EMBL" id="HG994588">
    <property type="protein sequence ID" value="CAF3034078.1"/>
    <property type="molecule type" value="Genomic_DNA"/>
</dbReference>
<dbReference type="PROSITE" id="PS00028">
    <property type="entry name" value="ZINC_FINGER_C2H2_1"/>
    <property type="match status" value="5"/>
</dbReference>
<feature type="domain" description="C2H2-type" evidence="4">
    <location>
        <begin position="225"/>
        <end position="254"/>
    </location>
</feature>
<dbReference type="InterPro" id="IPR043129">
    <property type="entry name" value="ATPase_NBD"/>
</dbReference>
<dbReference type="AlphaFoldDB" id="A0A7R8D5A5"/>
<dbReference type="Gene3D" id="3.30.420.40">
    <property type="match status" value="2"/>
</dbReference>
<dbReference type="GO" id="GO:0005634">
    <property type="term" value="C:nucleus"/>
    <property type="evidence" value="ECO:0007669"/>
    <property type="project" value="UniProtKB-ARBA"/>
</dbReference>
<dbReference type="Proteomes" id="UP000675881">
    <property type="component" value="Chromosome 9"/>
</dbReference>
<organism evidence="5 6">
    <name type="scientific">Lepeophtheirus salmonis</name>
    <name type="common">Salmon louse</name>
    <name type="synonym">Caligus salmonis</name>
    <dbReference type="NCBI Taxonomy" id="72036"/>
    <lineage>
        <taxon>Eukaryota</taxon>
        <taxon>Metazoa</taxon>
        <taxon>Ecdysozoa</taxon>
        <taxon>Arthropoda</taxon>
        <taxon>Crustacea</taxon>
        <taxon>Multicrustacea</taxon>
        <taxon>Hexanauplia</taxon>
        <taxon>Copepoda</taxon>
        <taxon>Siphonostomatoida</taxon>
        <taxon>Caligidae</taxon>
        <taxon>Lepeophtheirus</taxon>
    </lineage>
</organism>
<comment type="subcellular location">
    <subcellularLocation>
        <location evidence="1">Cytoplasm</location>
    </subcellularLocation>
</comment>
<evidence type="ECO:0000256" key="2">
    <source>
        <dbReference type="ARBA" id="ARBA00005665"/>
    </source>
</evidence>
<dbReference type="GO" id="GO:0005737">
    <property type="term" value="C:cytoplasm"/>
    <property type="evidence" value="ECO:0007669"/>
    <property type="project" value="UniProtKB-SubCell"/>
</dbReference>
<evidence type="ECO:0000256" key="1">
    <source>
        <dbReference type="ARBA" id="ARBA00004496"/>
    </source>
</evidence>
<reference evidence="5" key="1">
    <citation type="submission" date="2021-02" db="EMBL/GenBank/DDBJ databases">
        <authorList>
            <person name="Bekaert M."/>
        </authorList>
    </citation>
    <scope>NUCLEOTIDE SEQUENCE</scope>
    <source>
        <strain evidence="5">IoA-00</strain>
    </source>
</reference>
<dbReference type="CDD" id="cd10210">
    <property type="entry name" value="ASKHA_NBD_Arp6"/>
    <property type="match status" value="1"/>
</dbReference>
<name>A0A7R8D5A5_LEPSM</name>
<dbReference type="SUPFAM" id="SSF57667">
    <property type="entry name" value="beta-beta-alpha zinc fingers"/>
    <property type="match status" value="2"/>
</dbReference>